<dbReference type="eggNOG" id="KOG2644">
    <property type="taxonomic scope" value="Eukaryota"/>
</dbReference>
<dbReference type="Pfam" id="PF01507">
    <property type="entry name" value="PAPS_reduct"/>
    <property type="match status" value="1"/>
</dbReference>
<dbReference type="GO" id="GO:0005524">
    <property type="term" value="F:ATP binding"/>
    <property type="evidence" value="ECO:0007669"/>
    <property type="project" value="UniProtKB-KW"/>
</dbReference>
<dbReference type="InterPro" id="IPR014729">
    <property type="entry name" value="Rossmann-like_a/b/a_fold"/>
</dbReference>
<evidence type="ECO:0000256" key="10">
    <source>
        <dbReference type="ARBA" id="ARBA00031145"/>
    </source>
</evidence>
<dbReference type="KEGG" id="beq:BEWA_046240"/>
<evidence type="ECO:0000256" key="2">
    <source>
        <dbReference type="ARBA" id="ARBA00012393"/>
    </source>
</evidence>
<evidence type="ECO:0000313" key="15">
    <source>
        <dbReference type="EMBL" id="EKX72160.1"/>
    </source>
</evidence>
<keyword evidence="16" id="KW-1185">Reference proteome</keyword>
<comment type="caution">
    <text evidence="15">The sequence shown here is derived from an EMBL/GenBank/DDBJ whole genome shotgun (WGS) entry which is preliminary data.</text>
</comment>
<evidence type="ECO:0000256" key="7">
    <source>
        <dbReference type="ARBA" id="ARBA00022741"/>
    </source>
</evidence>
<evidence type="ECO:0000256" key="6">
    <source>
        <dbReference type="ARBA" id="ARBA00022695"/>
    </source>
</evidence>
<dbReference type="GeneID" id="15804234"/>
<dbReference type="PANTHER" id="PTHR23293:SF9">
    <property type="entry name" value="FAD SYNTHASE"/>
    <property type="match status" value="1"/>
</dbReference>
<gene>
    <name evidence="15" type="ORF">BEWA_046240</name>
</gene>
<dbReference type="VEuPathDB" id="PiroplasmaDB:BEWA_046240"/>
<keyword evidence="9" id="KW-0067">ATP-binding</keyword>
<evidence type="ECO:0000256" key="9">
    <source>
        <dbReference type="ARBA" id="ARBA00022840"/>
    </source>
</evidence>
<keyword evidence="3" id="KW-0285">Flavoprotein</keyword>
<dbReference type="Gene3D" id="3.40.50.620">
    <property type="entry name" value="HUPs"/>
    <property type="match status" value="1"/>
</dbReference>
<keyword evidence="4" id="KW-0288">FMN</keyword>
<protein>
    <recommendedName>
        <fullName evidence="2">FAD synthase</fullName>
        <ecNumber evidence="2">2.7.7.2</ecNumber>
    </recommendedName>
    <alternativeName>
        <fullName evidence="10">FAD pyrophosphorylase</fullName>
    </alternativeName>
    <alternativeName>
        <fullName evidence="11">FMN adenylyltransferase</fullName>
    </alternativeName>
</protein>
<keyword evidence="7" id="KW-0547">Nucleotide-binding</keyword>
<evidence type="ECO:0000256" key="1">
    <source>
        <dbReference type="ARBA" id="ARBA00004726"/>
    </source>
</evidence>
<evidence type="ECO:0000313" key="16">
    <source>
        <dbReference type="Proteomes" id="UP000031512"/>
    </source>
</evidence>
<feature type="domain" description="Phosphoadenosine phosphosulphate reductase" evidence="14">
    <location>
        <begin position="106"/>
        <end position="173"/>
    </location>
</feature>
<evidence type="ECO:0000256" key="3">
    <source>
        <dbReference type="ARBA" id="ARBA00022630"/>
    </source>
</evidence>
<keyword evidence="8" id="KW-0274">FAD</keyword>
<evidence type="ECO:0000256" key="12">
    <source>
        <dbReference type="ARBA" id="ARBA00049494"/>
    </source>
</evidence>
<dbReference type="Proteomes" id="UP000031512">
    <property type="component" value="Unassembled WGS sequence"/>
</dbReference>
<comment type="catalytic activity">
    <reaction evidence="12">
        <text>FMN + ATP + H(+) = FAD + diphosphate</text>
        <dbReference type="Rhea" id="RHEA:17237"/>
        <dbReference type="ChEBI" id="CHEBI:15378"/>
        <dbReference type="ChEBI" id="CHEBI:30616"/>
        <dbReference type="ChEBI" id="CHEBI:33019"/>
        <dbReference type="ChEBI" id="CHEBI:57692"/>
        <dbReference type="ChEBI" id="CHEBI:58210"/>
        <dbReference type="EC" id="2.7.7.2"/>
    </reaction>
</comment>
<comment type="pathway">
    <text evidence="1">Cofactor biosynthesis; FAD biosynthesis; FAD from FMN: step 1/1.</text>
</comment>
<dbReference type="STRING" id="1537102.L1LA89"/>
<evidence type="ECO:0000256" key="13">
    <source>
        <dbReference type="SAM" id="MobiDB-lite"/>
    </source>
</evidence>
<organism evidence="15 16">
    <name type="scientific">Theileria equi strain WA</name>
    <dbReference type="NCBI Taxonomy" id="1537102"/>
    <lineage>
        <taxon>Eukaryota</taxon>
        <taxon>Sar</taxon>
        <taxon>Alveolata</taxon>
        <taxon>Apicomplexa</taxon>
        <taxon>Aconoidasida</taxon>
        <taxon>Piroplasmida</taxon>
        <taxon>Theileriidae</taxon>
        <taxon>Theileria</taxon>
    </lineage>
</organism>
<dbReference type="GO" id="GO:0003919">
    <property type="term" value="F:FMN adenylyltransferase activity"/>
    <property type="evidence" value="ECO:0007669"/>
    <property type="project" value="UniProtKB-EC"/>
</dbReference>
<name>L1LA89_THEEQ</name>
<dbReference type="AlphaFoldDB" id="L1LA89"/>
<evidence type="ECO:0000256" key="11">
    <source>
        <dbReference type="ARBA" id="ARBA00031871"/>
    </source>
</evidence>
<dbReference type="OrthoDB" id="270728at2759"/>
<keyword evidence="6" id="KW-0548">Nucleotidyltransferase</keyword>
<accession>L1LA89</accession>
<evidence type="ECO:0000256" key="5">
    <source>
        <dbReference type="ARBA" id="ARBA00022679"/>
    </source>
</evidence>
<dbReference type="RefSeq" id="XP_004831612.1">
    <property type="nucleotide sequence ID" value="XM_004831555.1"/>
</dbReference>
<dbReference type="InterPro" id="IPR002500">
    <property type="entry name" value="PAPS_reduct_dom"/>
</dbReference>
<proteinExistence type="predicted"/>
<keyword evidence="5" id="KW-0808">Transferase</keyword>
<dbReference type="EMBL" id="ACOU01000007">
    <property type="protein sequence ID" value="EKX72160.1"/>
    <property type="molecule type" value="Genomic_DNA"/>
</dbReference>
<evidence type="ECO:0000256" key="4">
    <source>
        <dbReference type="ARBA" id="ARBA00022643"/>
    </source>
</evidence>
<reference evidence="15 16" key="1">
    <citation type="journal article" date="2012" name="BMC Genomics">
        <title>Comparative genomic analysis and phylogenetic position of Theileria equi.</title>
        <authorList>
            <person name="Kappmeyer L.S."/>
            <person name="Thiagarajan M."/>
            <person name="Herndon D.R."/>
            <person name="Ramsay J.D."/>
            <person name="Caler E."/>
            <person name="Djikeng A."/>
            <person name="Gillespie J.J."/>
            <person name="Lau A.O."/>
            <person name="Roalson E.H."/>
            <person name="Silva J.C."/>
            <person name="Silva M.G."/>
            <person name="Suarez C.E."/>
            <person name="Ueti M.W."/>
            <person name="Nene V.M."/>
            <person name="Mealey R.H."/>
            <person name="Knowles D.P."/>
            <person name="Brayton K.A."/>
        </authorList>
    </citation>
    <scope>NUCLEOTIDE SEQUENCE [LARGE SCALE GENOMIC DNA]</scope>
    <source>
        <strain evidence="15 16">WA</strain>
    </source>
</reference>
<dbReference type="GO" id="GO:0006747">
    <property type="term" value="P:FAD biosynthetic process"/>
    <property type="evidence" value="ECO:0007669"/>
    <property type="project" value="TreeGrafter"/>
</dbReference>
<sequence length="177" mass="19612">MTWTRAKCVEVPKGTPKAQGEDGKDGPEVVATNLSGQINVPAKSQNLQGTGVKGAEGAVESTPGVQVVENNDDGWCGGGCNILKLLGTLSVDWRVGIPLLYKRNISFIMGTRRTDYGCESYKDVESGSVDNFTFKRINPLLNWTYGDVWNFIRFFKLEYCELYDQGYTSIGRYVECM</sequence>
<dbReference type="SUPFAM" id="SSF52402">
    <property type="entry name" value="Adenine nucleotide alpha hydrolases-like"/>
    <property type="match status" value="1"/>
</dbReference>
<dbReference type="EC" id="2.7.7.2" evidence="2"/>
<feature type="region of interest" description="Disordered" evidence="13">
    <location>
        <begin position="1"/>
        <end position="26"/>
    </location>
</feature>
<evidence type="ECO:0000256" key="8">
    <source>
        <dbReference type="ARBA" id="ARBA00022827"/>
    </source>
</evidence>
<dbReference type="PANTHER" id="PTHR23293">
    <property type="entry name" value="FAD SYNTHETASE-RELATED FMN ADENYLYLTRANSFERASE"/>
    <property type="match status" value="1"/>
</dbReference>
<evidence type="ECO:0000259" key="14">
    <source>
        <dbReference type="Pfam" id="PF01507"/>
    </source>
</evidence>